<proteinExistence type="predicted"/>
<name>A0ABW4IGI4_9SPHI</name>
<evidence type="ECO:0000256" key="1">
    <source>
        <dbReference type="SAM" id="SignalP"/>
    </source>
</evidence>
<evidence type="ECO:0008006" key="4">
    <source>
        <dbReference type="Google" id="ProtNLM"/>
    </source>
</evidence>
<dbReference type="Proteomes" id="UP001597118">
    <property type="component" value="Unassembled WGS sequence"/>
</dbReference>
<sequence>MNKVIILSLSLLALVACNTTQKTNTKTDDNIGVGGEKDEHGCIVAAGQTWSRLNQNCIRLFEAGVRLNPIKVKEGSAIISAFIIYNDDKSKIELFLPDNAKASIVLNKEGIADLYQNENYKFDAKEQLLYINDEKRYAVEN</sequence>
<dbReference type="RefSeq" id="WP_379664179.1">
    <property type="nucleotide sequence ID" value="NZ_JBHUDG010000050.1"/>
</dbReference>
<keyword evidence="1" id="KW-0732">Signal</keyword>
<evidence type="ECO:0000313" key="2">
    <source>
        <dbReference type="EMBL" id="MFD1631858.1"/>
    </source>
</evidence>
<feature type="signal peptide" evidence="1">
    <location>
        <begin position="1"/>
        <end position="22"/>
    </location>
</feature>
<accession>A0ABW4IGI4</accession>
<keyword evidence="3" id="KW-1185">Reference proteome</keyword>
<dbReference type="EMBL" id="JBHUDG010000050">
    <property type="protein sequence ID" value="MFD1631858.1"/>
    <property type="molecule type" value="Genomic_DNA"/>
</dbReference>
<reference evidence="3" key="1">
    <citation type="journal article" date="2019" name="Int. J. Syst. Evol. Microbiol.">
        <title>The Global Catalogue of Microorganisms (GCM) 10K type strain sequencing project: providing services to taxonomists for standard genome sequencing and annotation.</title>
        <authorList>
            <consortium name="The Broad Institute Genomics Platform"/>
            <consortium name="The Broad Institute Genome Sequencing Center for Infectious Disease"/>
            <person name="Wu L."/>
            <person name="Ma J."/>
        </authorList>
    </citation>
    <scope>NUCLEOTIDE SEQUENCE [LARGE SCALE GENOMIC DNA]</scope>
    <source>
        <strain evidence="3">CCUG 53762</strain>
    </source>
</reference>
<organism evidence="2 3">
    <name type="scientific">Pseudopedobacter beijingensis</name>
    <dbReference type="NCBI Taxonomy" id="1207056"/>
    <lineage>
        <taxon>Bacteria</taxon>
        <taxon>Pseudomonadati</taxon>
        <taxon>Bacteroidota</taxon>
        <taxon>Sphingobacteriia</taxon>
        <taxon>Sphingobacteriales</taxon>
        <taxon>Sphingobacteriaceae</taxon>
        <taxon>Pseudopedobacter</taxon>
    </lineage>
</organism>
<protein>
    <recommendedName>
        <fullName evidence="4">Membrane-bound lysozyme-inhibitor of c-type lysozyme</fullName>
    </recommendedName>
</protein>
<gene>
    <name evidence="2" type="ORF">ACFSAH_18445</name>
</gene>
<dbReference type="PROSITE" id="PS51257">
    <property type="entry name" value="PROKAR_LIPOPROTEIN"/>
    <property type="match status" value="1"/>
</dbReference>
<evidence type="ECO:0000313" key="3">
    <source>
        <dbReference type="Proteomes" id="UP001597118"/>
    </source>
</evidence>
<comment type="caution">
    <text evidence="2">The sequence shown here is derived from an EMBL/GenBank/DDBJ whole genome shotgun (WGS) entry which is preliminary data.</text>
</comment>
<feature type="chain" id="PRO_5045064483" description="Membrane-bound lysozyme-inhibitor of c-type lysozyme" evidence="1">
    <location>
        <begin position="23"/>
        <end position="141"/>
    </location>
</feature>